<organism evidence="1 2">
    <name type="scientific">Blattamonas nauphoetae</name>
    <dbReference type="NCBI Taxonomy" id="2049346"/>
    <lineage>
        <taxon>Eukaryota</taxon>
        <taxon>Metamonada</taxon>
        <taxon>Preaxostyla</taxon>
        <taxon>Oxymonadida</taxon>
        <taxon>Blattamonas</taxon>
    </lineage>
</organism>
<protein>
    <submittedName>
        <fullName evidence="1">Uncharacterized protein</fullName>
    </submittedName>
</protein>
<evidence type="ECO:0000313" key="2">
    <source>
        <dbReference type="Proteomes" id="UP001281761"/>
    </source>
</evidence>
<gene>
    <name evidence="1" type="ORF">BLNAU_835</name>
</gene>
<dbReference type="EMBL" id="JARBJD010000003">
    <property type="protein sequence ID" value="KAK2964304.1"/>
    <property type="molecule type" value="Genomic_DNA"/>
</dbReference>
<dbReference type="Proteomes" id="UP001281761">
    <property type="component" value="Unassembled WGS sequence"/>
</dbReference>
<comment type="caution">
    <text evidence="1">The sequence shown here is derived from an EMBL/GenBank/DDBJ whole genome shotgun (WGS) entry which is preliminary data.</text>
</comment>
<proteinExistence type="predicted"/>
<sequence>MKLTSATLKMHTVSLSSFIVTSASVTKLITQTGSGGGAFLRMCGDKNQIVSITSSLFGSVSSTGDAGVILAGLGPESKLPD</sequence>
<evidence type="ECO:0000313" key="1">
    <source>
        <dbReference type="EMBL" id="KAK2964304.1"/>
    </source>
</evidence>
<name>A0ABQ9YKM8_9EUKA</name>
<reference evidence="1 2" key="1">
    <citation type="journal article" date="2022" name="bioRxiv">
        <title>Genomics of Preaxostyla Flagellates Illuminates Evolutionary Transitions and the Path Towards Mitochondrial Loss.</title>
        <authorList>
            <person name="Novak L.V.F."/>
            <person name="Treitli S.C."/>
            <person name="Pyrih J."/>
            <person name="Halakuc P."/>
            <person name="Pipaliya S.V."/>
            <person name="Vacek V."/>
            <person name="Brzon O."/>
            <person name="Soukal P."/>
            <person name="Eme L."/>
            <person name="Dacks J.B."/>
            <person name="Karnkowska A."/>
            <person name="Elias M."/>
            <person name="Hampl V."/>
        </authorList>
    </citation>
    <scope>NUCLEOTIDE SEQUENCE [LARGE SCALE GENOMIC DNA]</scope>
    <source>
        <strain evidence="1">NAU3</strain>
        <tissue evidence="1">Gut</tissue>
    </source>
</reference>
<accession>A0ABQ9YKM8</accession>
<keyword evidence="2" id="KW-1185">Reference proteome</keyword>